<dbReference type="InterPro" id="IPR032135">
    <property type="entry name" value="DUF4817"/>
</dbReference>
<evidence type="ECO:0000313" key="3">
    <source>
        <dbReference type="EMBL" id="KOX74338.1"/>
    </source>
</evidence>
<dbReference type="AlphaFoldDB" id="A0A0N0BG64"/>
<reference evidence="3 4" key="1">
    <citation type="submission" date="2015-07" db="EMBL/GenBank/DDBJ databases">
        <title>The genome of Melipona quadrifasciata.</title>
        <authorList>
            <person name="Pan H."/>
            <person name="Kapheim K."/>
        </authorList>
    </citation>
    <scope>NUCLEOTIDE SEQUENCE [LARGE SCALE GENOMIC DNA]</scope>
    <source>
        <strain evidence="3">0111107301</strain>
        <tissue evidence="3">Whole body</tissue>
    </source>
</reference>
<organism evidence="3 4">
    <name type="scientific">Melipona quadrifasciata</name>
    <dbReference type="NCBI Taxonomy" id="166423"/>
    <lineage>
        <taxon>Eukaryota</taxon>
        <taxon>Metazoa</taxon>
        <taxon>Ecdysozoa</taxon>
        <taxon>Arthropoda</taxon>
        <taxon>Hexapoda</taxon>
        <taxon>Insecta</taxon>
        <taxon>Pterygota</taxon>
        <taxon>Neoptera</taxon>
        <taxon>Endopterygota</taxon>
        <taxon>Hymenoptera</taxon>
        <taxon>Apocrita</taxon>
        <taxon>Aculeata</taxon>
        <taxon>Apoidea</taxon>
        <taxon>Anthophila</taxon>
        <taxon>Apidae</taxon>
        <taxon>Melipona</taxon>
    </lineage>
</organism>
<accession>A0A0N0BG64</accession>
<dbReference type="Proteomes" id="UP000053105">
    <property type="component" value="Unassembled WGS sequence"/>
</dbReference>
<name>A0A0N0BG64_9HYME</name>
<dbReference type="OrthoDB" id="7549455at2759"/>
<dbReference type="Pfam" id="PF16087">
    <property type="entry name" value="DUF4817"/>
    <property type="match status" value="1"/>
</dbReference>
<feature type="region of interest" description="Disordered" evidence="1">
    <location>
        <begin position="1"/>
        <end position="67"/>
    </location>
</feature>
<dbReference type="EMBL" id="KQ435791">
    <property type="protein sequence ID" value="KOX74338.1"/>
    <property type="molecule type" value="Genomic_DNA"/>
</dbReference>
<evidence type="ECO:0000256" key="1">
    <source>
        <dbReference type="SAM" id="MobiDB-lite"/>
    </source>
</evidence>
<gene>
    <name evidence="3" type="ORF">WN51_00241</name>
</gene>
<proteinExistence type="predicted"/>
<evidence type="ECO:0000259" key="2">
    <source>
        <dbReference type="Pfam" id="PF16087"/>
    </source>
</evidence>
<protein>
    <recommendedName>
        <fullName evidence="2">DUF4817 domain-containing protein</fullName>
    </recommendedName>
</protein>
<keyword evidence="4" id="KW-1185">Reference proteome</keyword>
<feature type="domain" description="DUF4817" evidence="2">
    <location>
        <begin position="76"/>
        <end position="112"/>
    </location>
</feature>
<sequence>MVACLSTGDEEWDDGNEQNVLEVTEQDNETTGIKQHEEEEEEEEELQRAFSRHSEGKMDSLNTSSETSQLIMPRTEYVDMVYVYGFCDENINAARREYAVQFPRRRLPDKKDVFFNISKIQANFKSQLMWNPEKEYNGATFSVRLYFSDMRLSQVTSCLGPWHSTTYPLGPTLERQQYKNRKKPIDLVKNDEKKEDGMSSVIHK</sequence>
<evidence type="ECO:0000313" key="4">
    <source>
        <dbReference type="Proteomes" id="UP000053105"/>
    </source>
</evidence>